<evidence type="ECO:0000256" key="1">
    <source>
        <dbReference type="SAM" id="MobiDB-lite"/>
    </source>
</evidence>
<feature type="compositionally biased region" description="Acidic residues" evidence="1">
    <location>
        <begin position="102"/>
        <end position="114"/>
    </location>
</feature>
<accession>A0A0C3KR96</accession>
<evidence type="ECO:0000313" key="3">
    <source>
        <dbReference type="Proteomes" id="UP000054248"/>
    </source>
</evidence>
<organism evidence="2 3">
    <name type="scientific">Tulasnella calospora MUT 4182</name>
    <dbReference type="NCBI Taxonomy" id="1051891"/>
    <lineage>
        <taxon>Eukaryota</taxon>
        <taxon>Fungi</taxon>
        <taxon>Dikarya</taxon>
        <taxon>Basidiomycota</taxon>
        <taxon>Agaricomycotina</taxon>
        <taxon>Agaricomycetes</taxon>
        <taxon>Cantharellales</taxon>
        <taxon>Tulasnellaceae</taxon>
        <taxon>Tulasnella</taxon>
    </lineage>
</organism>
<feature type="compositionally biased region" description="Polar residues" evidence="1">
    <location>
        <begin position="228"/>
        <end position="250"/>
    </location>
</feature>
<name>A0A0C3KR96_9AGAM</name>
<dbReference type="OrthoDB" id="3247719at2759"/>
<feature type="compositionally biased region" description="Low complexity" evidence="1">
    <location>
        <begin position="204"/>
        <end position="223"/>
    </location>
</feature>
<dbReference type="HOGENOM" id="CLU_1112021_0_0_1"/>
<sequence length="250" mass="27284">MTRWLLETVGGRRATWWGWKGGRRLATAIMDRHQDVTALLAYRLKPLSRVAPRDSFASDSYSLEDPSPVPLKYAEDDDDDRRSTSRRPSHHPFSAQTHVASEDEDSYVEEDVDVSQESQLRMSVMGPKIHKNGNAPWEEMDGVAEEPEDYDRPTTPATSIFGKRSKHARKGSTSTTSGLRQRSKTVVEALSPVGALKGLGFAVGSSSATSSAPSSSPCPNSPGRRSKANIQRPQPIVVSTMTTSGPSTQS</sequence>
<reference evidence="3" key="2">
    <citation type="submission" date="2015-01" db="EMBL/GenBank/DDBJ databases">
        <title>Evolutionary Origins and Diversification of the Mycorrhizal Mutualists.</title>
        <authorList>
            <consortium name="DOE Joint Genome Institute"/>
            <consortium name="Mycorrhizal Genomics Consortium"/>
            <person name="Kohler A."/>
            <person name="Kuo A."/>
            <person name="Nagy L.G."/>
            <person name="Floudas D."/>
            <person name="Copeland A."/>
            <person name="Barry K.W."/>
            <person name="Cichocki N."/>
            <person name="Veneault-Fourrey C."/>
            <person name="LaButti K."/>
            <person name="Lindquist E.A."/>
            <person name="Lipzen A."/>
            <person name="Lundell T."/>
            <person name="Morin E."/>
            <person name="Murat C."/>
            <person name="Riley R."/>
            <person name="Ohm R."/>
            <person name="Sun H."/>
            <person name="Tunlid A."/>
            <person name="Henrissat B."/>
            <person name="Grigoriev I.V."/>
            <person name="Hibbett D.S."/>
            <person name="Martin F."/>
        </authorList>
    </citation>
    <scope>NUCLEOTIDE SEQUENCE [LARGE SCALE GENOMIC DNA]</scope>
    <source>
        <strain evidence="3">MUT 4182</strain>
    </source>
</reference>
<feature type="region of interest" description="Disordered" evidence="1">
    <location>
        <begin position="203"/>
        <end position="250"/>
    </location>
</feature>
<reference evidence="2 3" key="1">
    <citation type="submission" date="2014-04" db="EMBL/GenBank/DDBJ databases">
        <authorList>
            <consortium name="DOE Joint Genome Institute"/>
            <person name="Kuo A."/>
            <person name="Girlanda M."/>
            <person name="Perotto S."/>
            <person name="Kohler A."/>
            <person name="Nagy L.G."/>
            <person name="Floudas D."/>
            <person name="Copeland A."/>
            <person name="Barry K.W."/>
            <person name="Cichocki N."/>
            <person name="Veneault-Fourrey C."/>
            <person name="LaButti K."/>
            <person name="Lindquist E.A."/>
            <person name="Lipzen A."/>
            <person name="Lundell T."/>
            <person name="Morin E."/>
            <person name="Murat C."/>
            <person name="Sun H."/>
            <person name="Tunlid A."/>
            <person name="Henrissat B."/>
            <person name="Grigoriev I.V."/>
            <person name="Hibbett D.S."/>
            <person name="Martin F."/>
            <person name="Nordberg H.P."/>
            <person name="Cantor M.N."/>
            <person name="Hua S.X."/>
        </authorList>
    </citation>
    <scope>NUCLEOTIDE SEQUENCE [LARGE SCALE GENOMIC DNA]</scope>
    <source>
        <strain evidence="2 3">MUT 4182</strain>
    </source>
</reference>
<feature type="region of interest" description="Disordered" evidence="1">
    <location>
        <begin position="55"/>
        <end position="119"/>
    </location>
</feature>
<protein>
    <submittedName>
        <fullName evidence="2">Uncharacterized protein</fullName>
    </submittedName>
</protein>
<feature type="region of interest" description="Disordered" evidence="1">
    <location>
        <begin position="144"/>
        <end position="184"/>
    </location>
</feature>
<evidence type="ECO:0000313" key="2">
    <source>
        <dbReference type="EMBL" id="KIO23933.1"/>
    </source>
</evidence>
<proteinExistence type="predicted"/>
<feature type="compositionally biased region" description="Polar residues" evidence="1">
    <location>
        <begin position="171"/>
        <end position="180"/>
    </location>
</feature>
<dbReference type="EMBL" id="KN823072">
    <property type="protein sequence ID" value="KIO23933.1"/>
    <property type="molecule type" value="Genomic_DNA"/>
</dbReference>
<dbReference type="AlphaFoldDB" id="A0A0C3KR96"/>
<dbReference type="Proteomes" id="UP000054248">
    <property type="component" value="Unassembled WGS sequence"/>
</dbReference>
<keyword evidence="3" id="KW-1185">Reference proteome</keyword>
<gene>
    <name evidence="2" type="ORF">M407DRAFT_213906</name>
</gene>